<proteinExistence type="predicted"/>
<dbReference type="Proteomes" id="UP000316256">
    <property type="component" value="Unassembled WGS sequence"/>
</dbReference>
<evidence type="ECO:0000313" key="3">
    <source>
        <dbReference type="Proteomes" id="UP000316256"/>
    </source>
</evidence>
<name>A0A541BMP0_9NOCA</name>
<sequence length="132" mass="14049">MALRVNLLDRADSLLAEAAGARDPSDRFRAAYLAALRGAGAALAGRRSRSGSRSAWVQLAKVEPTFAAWAEFFAGHSATRAAIEAGISRTVTAAEADRFHREVSRFLTAVEDHLGGENRLDMAPVVIVGRSA</sequence>
<evidence type="ECO:0000313" key="2">
    <source>
        <dbReference type="EMBL" id="TQF73590.1"/>
    </source>
</evidence>
<organism evidence="2 3">
    <name type="scientific">Rhodococcus spelaei</name>
    <dbReference type="NCBI Taxonomy" id="2546320"/>
    <lineage>
        <taxon>Bacteria</taxon>
        <taxon>Bacillati</taxon>
        <taxon>Actinomycetota</taxon>
        <taxon>Actinomycetes</taxon>
        <taxon>Mycobacteriales</taxon>
        <taxon>Nocardiaceae</taxon>
        <taxon>Rhodococcus</taxon>
    </lineage>
</organism>
<comment type="caution">
    <text evidence="2">The sequence shown here is derived from an EMBL/GenBank/DDBJ whole genome shotgun (WGS) entry which is preliminary data.</text>
</comment>
<feature type="domain" description="SAV-6107-like HEPN" evidence="1">
    <location>
        <begin position="18"/>
        <end position="111"/>
    </location>
</feature>
<dbReference type="InterPro" id="IPR040891">
    <property type="entry name" value="HEPN_SAV_6107"/>
</dbReference>
<accession>A0A541BMP0</accession>
<dbReference type="Pfam" id="PF18726">
    <property type="entry name" value="HEPN_SAV_6107"/>
    <property type="match status" value="1"/>
</dbReference>
<dbReference type="EMBL" id="VIGH01000003">
    <property type="protein sequence ID" value="TQF73590.1"/>
    <property type="molecule type" value="Genomic_DNA"/>
</dbReference>
<dbReference type="OrthoDB" id="4570063at2"/>
<gene>
    <name evidence="2" type="ORF">FK531_08920</name>
</gene>
<protein>
    <recommendedName>
        <fullName evidence="1">SAV-6107-like HEPN domain-containing protein</fullName>
    </recommendedName>
</protein>
<dbReference type="RefSeq" id="WP_142097862.1">
    <property type="nucleotide sequence ID" value="NZ_VIGH01000003.1"/>
</dbReference>
<keyword evidence="3" id="KW-1185">Reference proteome</keyword>
<reference evidence="2 3" key="1">
    <citation type="submission" date="2019-06" db="EMBL/GenBank/DDBJ databases">
        <title>Rhodococcus spaelei sp. nov., isolated from a cave.</title>
        <authorList>
            <person name="Lee S.D."/>
        </authorList>
    </citation>
    <scope>NUCLEOTIDE SEQUENCE [LARGE SCALE GENOMIC DNA]</scope>
    <source>
        <strain evidence="2 3">C9-5</strain>
    </source>
</reference>
<dbReference type="AlphaFoldDB" id="A0A541BMP0"/>
<evidence type="ECO:0000259" key="1">
    <source>
        <dbReference type="Pfam" id="PF18726"/>
    </source>
</evidence>